<evidence type="ECO:0000256" key="4">
    <source>
        <dbReference type="HAMAP-Rule" id="MF_00695"/>
    </source>
</evidence>
<reference evidence="5 6" key="2">
    <citation type="journal article" date="2015" name="Stand. Genomic Sci.">
        <title>High quality draft genomic sequence of Arenimonas donghaensis DSM 18148(T).</title>
        <authorList>
            <person name="Chen F."/>
            <person name="Wang H."/>
            <person name="Cao Y."/>
            <person name="Li X."/>
            <person name="Wang G."/>
        </authorList>
    </citation>
    <scope>NUCLEOTIDE SEQUENCE [LARGE SCALE GENOMIC DNA]</scope>
    <source>
        <strain evidence="5 6">HO3-R19</strain>
    </source>
</reference>
<sequence>MKDRALALAGLLQAVQLVQQMAQTGQAESAPLAASIDSLFRFDAETPEAVFDGADKLRPGLERLLGQLEGGAGRDAGLTRMAMTVLHLERKFIAHARAPGAVHEALEDIARQRGHFGPAHPTVLARLGELYANEVSPVGPRVLVQGNPVYLGQPDVVGEVRATLLAALRAAVLWRQLGGSYWDFLLGRRALAQAAREWLAATA</sequence>
<dbReference type="STRING" id="1121014.N788_02150"/>
<keyword evidence="2 4" id="KW-0963">Cytoplasm</keyword>
<gene>
    <name evidence="4" type="primary">hflD</name>
    <name evidence="5" type="ORF">N788_02150</name>
</gene>
<keyword evidence="6" id="KW-1185">Reference proteome</keyword>
<dbReference type="PATRIC" id="fig|1121014.3.peg.404"/>
<protein>
    <recommendedName>
        <fullName evidence="4">High frequency lysogenization protein HflD homolog</fullName>
    </recommendedName>
</protein>
<dbReference type="NCBIfam" id="NF001246">
    <property type="entry name" value="PRK00218.1-2"/>
    <property type="match status" value="1"/>
</dbReference>
<proteinExistence type="inferred from homology"/>
<dbReference type="OrthoDB" id="9788031at2"/>
<dbReference type="HAMAP" id="MF_00695">
    <property type="entry name" value="HflD_protein"/>
    <property type="match status" value="1"/>
</dbReference>
<keyword evidence="3 4" id="KW-0472">Membrane</keyword>
<dbReference type="Gene3D" id="1.10.3890.10">
    <property type="entry name" value="HflD-like"/>
    <property type="match status" value="1"/>
</dbReference>
<comment type="similarity">
    <text evidence="4">Belongs to the HflD family.</text>
</comment>
<evidence type="ECO:0000256" key="1">
    <source>
        <dbReference type="ARBA" id="ARBA00022475"/>
    </source>
</evidence>
<accession>A0A087MM94</accession>
<dbReference type="PANTHER" id="PTHR38100:SF1">
    <property type="entry name" value="HIGH FREQUENCY LYSOGENIZATION PROTEIN HFLD"/>
    <property type="match status" value="1"/>
</dbReference>
<comment type="caution">
    <text evidence="5">The sequence shown here is derived from an EMBL/GenBank/DDBJ whole genome shotgun (WGS) entry which is preliminary data.</text>
</comment>
<dbReference type="PANTHER" id="PTHR38100">
    <property type="entry name" value="HIGH FREQUENCY LYSOGENIZATION PROTEIN HFLD"/>
    <property type="match status" value="1"/>
</dbReference>
<organism evidence="5 6">
    <name type="scientific">Arenimonas donghaensis DSM 18148 = HO3-R19</name>
    <dbReference type="NCBI Taxonomy" id="1121014"/>
    <lineage>
        <taxon>Bacteria</taxon>
        <taxon>Pseudomonadati</taxon>
        <taxon>Pseudomonadota</taxon>
        <taxon>Gammaproteobacteria</taxon>
        <taxon>Lysobacterales</taxon>
        <taxon>Lysobacteraceae</taxon>
        <taxon>Arenimonas</taxon>
    </lineage>
</organism>
<evidence type="ECO:0000313" key="6">
    <source>
        <dbReference type="Proteomes" id="UP000029085"/>
    </source>
</evidence>
<dbReference type="SUPFAM" id="SSF101322">
    <property type="entry name" value="YcfC-like"/>
    <property type="match status" value="1"/>
</dbReference>
<name>A0A087MM94_9GAMM</name>
<keyword evidence="1 4" id="KW-1003">Cell membrane</keyword>
<dbReference type="AlphaFoldDB" id="A0A087MM94"/>
<dbReference type="Proteomes" id="UP000029085">
    <property type="component" value="Unassembled WGS sequence"/>
</dbReference>
<dbReference type="Pfam" id="PF04356">
    <property type="entry name" value="DUF489"/>
    <property type="match status" value="1"/>
</dbReference>
<dbReference type="InterPro" id="IPR035932">
    <property type="entry name" value="HflD-like_sf"/>
</dbReference>
<dbReference type="InterPro" id="IPR007451">
    <property type="entry name" value="HflD"/>
</dbReference>
<dbReference type="GO" id="GO:0005886">
    <property type="term" value="C:plasma membrane"/>
    <property type="evidence" value="ECO:0007669"/>
    <property type="project" value="UniProtKB-SubCell"/>
</dbReference>
<dbReference type="RefSeq" id="WP_034220418.1">
    <property type="nucleotide sequence ID" value="NZ_AVCJ01000001.1"/>
</dbReference>
<comment type="subcellular location">
    <subcellularLocation>
        <location evidence="4">Cytoplasm</location>
    </subcellularLocation>
    <subcellularLocation>
        <location evidence="4">Cell membrane</location>
        <topology evidence="4">Peripheral membrane protein</topology>
        <orientation evidence="4">Cytoplasmic side</orientation>
    </subcellularLocation>
</comment>
<dbReference type="GO" id="GO:0005737">
    <property type="term" value="C:cytoplasm"/>
    <property type="evidence" value="ECO:0007669"/>
    <property type="project" value="UniProtKB-SubCell"/>
</dbReference>
<dbReference type="EMBL" id="AVCJ01000001">
    <property type="protein sequence ID" value="KFL37997.1"/>
    <property type="molecule type" value="Genomic_DNA"/>
</dbReference>
<evidence type="ECO:0000256" key="2">
    <source>
        <dbReference type="ARBA" id="ARBA00022490"/>
    </source>
</evidence>
<evidence type="ECO:0000256" key="3">
    <source>
        <dbReference type="ARBA" id="ARBA00023136"/>
    </source>
</evidence>
<reference evidence="6" key="1">
    <citation type="submission" date="2013-08" db="EMBL/GenBank/DDBJ databases">
        <title>Genome sequencing of Arenimonas donghaensis.</title>
        <authorList>
            <person name="Chen F."/>
            <person name="Wang G."/>
        </authorList>
    </citation>
    <scope>NUCLEOTIDE SEQUENCE [LARGE SCALE GENOMIC DNA]</scope>
    <source>
        <strain evidence="6">HO3-R19</strain>
    </source>
</reference>
<evidence type="ECO:0000313" key="5">
    <source>
        <dbReference type="EMBL" id="KFL37997.1"/>
    </source>
</evidence>